<feature type="domain" description="DUF4349" evidence="3">
    <location>
        <begin position="67"/>
        <end position="278"/>
    </location>
</feature>
<dbReference type="eggNOG" id="ENOG50330WI">
    <property type="taxonomic scope" value="Bacteria"/>
</dbReference>
<dbReference type="EMBL" id="JFYZ01000003">
    <property type="protein sequence ID" value="EZP83404.1"/>
    <property type="molecule type" value="Genomic_DNA"/>
</dbReference>
<dbReference type="InterPro" id="IPR025645">
    <property type="entry name" value="DUF4349"/>
</dbReference>
<dbReference type="STRING" id="158500.BES08_04550"/>
<proteinExistence type="predicted"/>
<organism evidence="4 5">
    <name type="scientific">Novosphingobium resinovorum</name>
    <dbReference type="NCBI Taxonomy" id="158500"/>
    <lineage>
        <taxon>Bacteria</taxon>
        <taxon>Pseudomonadati</taxon>
        <taxon>Pseudomonadota</taxon>
        <taxon>Alphaproteobacteria</taxon>
        <taxon>Sphingomonadales</taxon>
        <taxon>Sphingomonadaceae</taxon>
        <taxon>Novosphingobium</taxon>
    </lineage>
</organism>
<sequence>MKMRRSLLLPILLATAISGCGSEPASEQQATTVDIREELPKAGQSAEGKKSEAISVSAPNAPRIAYIYKYGYRLPADRIAEVQRKQADMCERMGPTQCQILDMKQGSAEGNYASGSLSLAVAAPRARAFGAELGRVAGSAGGSQVSGGISGEDLSKQMVDTEARLRARTVLRDRLMEVLATRKGTVAELVEAERGVAQVNEEIDQARSWLAEMQNRVNFSRVNLTYEAGSPASGGFLAPIRGALGSVGSVLGTIVAMLIMLGAVAIPLGLVGLAIRWAVLRWRGRSSAD</sequence>
<dbReference type="PATRIC" id="fig|158500.4.peg.1552"/>
<evidence type="ECO:0000313" key="5">
    <source>
        <dbReference type="Proteomes" id="UP000024329"/>
    </source>
</evidence>
<feature type="chain" id="PRO_5001557087" description="DUF4349 domain-containing protein" evidence="2">
    <location>
        <begin position="26"/>
        <end position="289"/>
    </location>
</feature>
<evidence type="ECO:0000259" key="3">
    <source>
        <dbReference type="Pfam" id="PF14257"/>
    </source>
</evidence>
<dbReference type="Proteomes" id="UP000024329">
    <property type="component" value="Unassembled WGS sequence"/>
</dbReference>
<feature type="transmembrane region" description="Helical" evidence="1">
    <location>
        <begin position="250"/>
        <end position="275"/>
    </location>
</feature>
<evidence type="ECO:0000256" key="1">
    <source>
        <dbReference type="SAM" id="Phobius"/>
    </source>
</evidence>
<keyword evidence="1" id="KW-0472">Membrane</keyword>
<protein>
    <recommendedName>
        <fullName evidence="3">DUF4349 domain-containing protein</fullName>
    </recommendedName>
</protein>
<dbReference type="PROSITE" id="PS51257">
    <property type="entry name" value="PROKAR_LIPOPROTEIN"/>
    <property type="match status" value="1"/>
</dbReference>
<keyword evidence="2" id="KW-0732">Signal</keyword>
<dbReference type="RefSeq" id="WP_036524636.1">
    <property type="nucleotide sequence ID" value="NZ_JFYZ01000003.1"/>
</dbReference>
<dbReference type="AlphaFoldDB" id="A0A031K2I1"/>
<keyword evidence="1" id="KW-0812">Transmembrane</keyword>
<keyword evidence="1" id="KW-1133">Transmembrane helix</keyword>
<evidence type="ECO:0000256" key="2">
    <source>
        <dbReference type="SAM" id="SignalP"/>
    </source>
</evidence>
<gene>
    <name evidence="4" type="ORF">BV97_01515</name>
</gene>
<name>A0A031K2I1_9SPHN</name>
<dbReference type="Pfam" id="PF14257">
    <property type="entry name" value="DUF4349"/>
    <property type="match status" value="1"/>
</dbReference>
<comment type="caution">
    <text evidence="4">The sequence shown here is derived from an EMBL/GenBank/DDBJ whole genome shotgun (WGS) entry which is preliminary data.</text>
</comment>
<accession>A0A031K2I1</accession>
<reference evidence="4 5" key="1">
    <citation type="submission" date="2014-03" db="EMBL/GenBank/DDBJ databases">
        <title>Whole genome sequence of Novosphingobium resinovorum KF1.</title>
        <authorList>
            <person name="Gan H.M."/>
            <person name="Gan H.Y."/>
            <person name="Chew T.H."/>
            <person name="Savka M.A."/>
        </authorList>
    </citation>
    <scope>NUCLEOTIDE SEQUENCE [LARGE SCALE GENOMIC DNA]</scope>
    <source>
        <strain evidence="4 5">KF1</strain>
    </source>
</reference>
<evidence type="ECO:0000313" key="4">
    <source>
        <dbReference type="EMBL" id="EZP83404.1"/>
    </source>
</evidence>
<feature type="signal peptide" evidence="2">
    <location>
        <begin position="1"/>
        <end position="25"/>
    </location>
</feature>